<dbReference type="PANTHER" id="PTHR23048">
    <property type="entry name" value="MYOSIN LIGHT CHAIN 1, 3"/>
    <property type="match status" value="1"/>
</dbReference>
<dbReference type="InterPro" id="IPR011992">
    <property type="entry name" value="EF-hand-dom_pair"/>
</dbReference>
<name>A0A6P8IYH4_ACTTE</name>
<protein>
    <submittedName>
        <fullName evidence="4">Myosin light chain 3, skeletal muscle isoform-like</fullName>
    </submittedName>
</protein>
<organism evidence="3 4">
    <name type="scientific">Actinia tenebrosa</name>
    <name type="common">Australian red waratah sea anemone</name>
    <dbReference type="NCBI Taxonomy" id="6105"/>
    <lineage>
        <taxon>Eukaryota</taxon>
        <taxon>Metazoa</taxon>
        <taxon>Cnidaria</taxon>
        <taxon>Anthozoa</taxon>
        <taxon>Hexacorallia</taxon>
        <taxon>Actiniaria</taxon>
        <taxon>Actiniidae</taxon>
        <taxon>Actinia</taxon>
    </lineage>
</organism>
<dbReference type="PANTHER" id="PTHR23048:SF49">
    <property type="entry name" value="FI08416P-RELATED"/>
    <property type="match status" value="1"/>
</dbReference>
<evidence type="ECO:0000313" key="3">
    <source>
        <dbReference type="Proteomes" id="UP000515163"/>
    </source>
</evidence>
<dbReference type="RefSeq" id="XP_031572219.1">
    <property type="nucleotide sequence ID" value="XM_031716359.1"/>
</dbReference>
<dbReference type="Pfam" id="PF13405">
    <property type="entry name" value="EF-hand_6"/>
    <property type="match status" value="1"/>
</dbReference>
<dbReference type="InterPro" id="IPR002048">
    <property type="entry name" value="EF_hand_dom"/>
</dbReference>
<proteinExistence type="predicted"/>
<dbReference type="KEGG" id="aten:116306322"/>
<dbReference type="GeneID" id="116306322"/>
<keyword evidence="3" id="KW-1185">Reference proteome</keyword>
<dbReference type="GO" id="GO:0016460">
    <property type="term" value="C:myosin II complex"/>
    <property type="evidence" value="ECO:0007669"/>
    <property type="project" value="TreeGrafter"/>
</dbReference>
<dbReference type="Proteomes" id="UP000515163">
    <property type="component" value="Unplaced"/>
</dbReference>
<dbReference type="FunFam" id="1.10.238.10:FF:000178">
    <property type="entry name" value="Calmodulin-2 A"/>
    <property type="match status" value="1"/>
</dbReference>
<dbReference type="SUPFAM" id="SSF47473">
    <property type="entry name" value="EF-hand"/>
    <property type="match status" value="1"/>
</dbReference>
<dbReference type="Gene3D" id="1.10.238.10">
    <property type="entry name" value="EF-hand"/>
    <property type="match status" value="2"/>
</dbReference>
<dbReference type="InterPro" id="IPR050230">
    <property type="entry name" value="CALM/Myosin/TropC-like"/>
</dbReference>
<accession>A0A6P8IYH4</accession>
<gene>
    <name evidence="4" type="primary">LOC116306322</name>
</gene>
<dbReference type="OrthoDB" id="5959761at2759"/>
<feature type="domain" description="EF-hand" evidence="2">
    <location>
        <begin position="78"/>
        <end position="113"/>
    </location>
</feature>
<reference evidence="4" key="1">
    <citation type="submission" date="2025-08" db="UniProtKB">
        <authorList>
            <consortium name="RefSeq"/>
        </authorList>
    </citation>
    <scope>IDENTIFICATION</scope>
    <source>
        <tissue evidence="4">Tentacle</tissue>
    </source>
</reference>
<dbReference type="GO" id="GO:0005509">
    <property type="term" value="F:calcium ion binding"/>
    <property type="evidence" value="ECO:0007669"/>
    <property type="project" value="InterPro"/>
</dbReference>
<dbReference type="AlphaFoldDB" id="A0A6P8IYH4"/>
<sequence length="144" mass="16352">MTNLSEDQILELRDAFSLFDRSGRGTIDPKTVVDVLRSVGLNPMMEDIEKMEKELGKKPVSFDSFLTLYVSFNKKPKVVMEEFIEGLRAFDKEMDGTMSSAMLRNLLVSLGDKLTPEQADTIVALQDDRGTIEYEKLIHKVMDN</sequence>
<dbReference type="PROSITE" id="PS50222">
    <property type="entry name" value="EF_HAND_2"/>
    <property type="match status" value="2"/>
</dbReference>
<feature type="domain" description="EF-hand" evidence="2">
    <location>
        <begin position="7"/>
        <end position="42"/>
    </location>
</feature>
<evidence type="ECO:0000259" key="2">
    <source>
        <dbReference type="PROSITE" id="PS50222"/>
    </source>
</evidence>
<dbReference type="InParanoid" id="A0A6P8IYH4"/>
<evidence type="ECO:0000256" key="1">
    <source>
        <dbReference type="ARBA" id="ARBA00022737"/>
    </source>
</evidence>
<evidence type="ECO:0000313" key="4">
    <source>
        <dbReference type="RefSeq" id="XP_031572219.1"/>
    </source>
</evidence>
<keyword evidence="1" id="KW-0677">Repeat</keyword>